<accession>A0A158DP38</accession>
<dbReference type="PANTHER" id="PTHR43080">
    <property type="entry name" value="CBS DOMAIN-CONTAINING PROTEIN CBSX3, MITOCHONDRIAL"/>
    <property type="match status" value="1"/>
</dbReference>
<dbReference type="PROSITE" id="PS51371">
    <property type="entry name" value="CBS"/>
    <property type="match status" value="2"/>
</dbReference>
<protein>
    <submittedName>
        <fullName evidence="4">CBS domain-containing protein</fullName>
    </submittedName>
</protein>
<dbReference type="RefSeq" id="WP_061164691.1">
    <property type="nucleotide sequence ID" value="NZ_FCOI02000045.1"/>
</dbReference>
<dbReference type="EMBL" id="FCOI02000045">
    <property type="protein sequence ID" value="SAK95527.1"/>
    <property type="molecule type" value="Genomic_DNA"/>
</dbReference>
<dbReference type="STRING" id="1777137.AWB76_07157"/>
<name>A0A158DP38_9BURK</name>
<feature type="domain" description="CBS" evidence="3">
    <location>
        <begin position="8"/>
        <end position="64"/>
    </location>
</feature>
<evidence type="ECO:0000259" key="3">
    <source>
        <dbReference type="PROSITE" id="PS51371"/>
    </source>
</evidence>
<reference evidence="5" key="1">
    <citation type="submission" date="2016-01" db="EMBL/GenBank/DDBJ databases">
        <authorList>
            <person name="Peeters Charlotte."/>
        </authorList>
    </citation>
    <scope>NUCLEOTIDE SEQUENCE [LARGE SCALE GENOMIC DNA]</scope>
</reference>
<proteinExistence type="predicted"/>
<evidence type="ECO:0000313" key="5">
    <source>
        <dbReference type="Proteomes" id="UP000054624"/>
    </source>
</evidence>
<feature type="domain" description="CBS" evidence="3">
    <location>
        <begin position="72"/>
        <end position="128"/>
    </location>
</feature>
<dbReference type="SUPFAM" id="SSF54631">
    <property type="entry name" value="CBS-domain pair"/>
    <property type="match status" value="1"/>
</dbReference>
<dbReference type="Proteomes" id="UP000054624">
    <property type="component" value="Unassembled WGS sequence"/>
</dbReference>
<evidence type="ECO:0000256" key="2">
    <source>
        <dbReference type="PROSITE-ProRule" id="PRU00703"/>
    </source>
</evidence>
<dbReference type="PANTHER" id="PTHR43080:SF2">
    <property type="entry name" value="CBS DOMAIN-CONTAINING PROTEIN"/>
    <property type="match status" value="1"/>
</dbReference>
<keyword evidence="1 2" id="KW-0129">CBS domain</keyword>
<keyword evidence="5" id="KW-1185">Reference proteome</keyword>
<organism evidence="4 5">
    <name type="scientific">Caballeronia temeraria</name>
    <dbReference type="NCBI Taxonomy" id="1777137"/>
    <lineage>
        <taxon>Bacteria</taxon>
        <taxon>Pseudomonadati</taxon>
        <taxon>Pseudomonadota</taxon>
        <taxon>Betaproteobacteria</taxon>
        <taxon>Burkholderiales</taxon>
        <taxon>Burkholderiaceae</taxon>
        <taxon>Caballeronia</taxon>
    </lineage>
</organism>
<evidence type="ECO:0000256" key="1">
    <source>
        <dbReference type="ARBA" id="ARBA00023122"/>
    </source>
</evidence>
<dbReference type="Gene3D" id="3.10.580.10">
    <property type="entry name" value="CBS-domain"/>
    <property type="match status" value="1"/>
</dbReference>
<evidence type="ECO:0000313" key="4">
    <source>
        <dbReference type="EMBL" id="SAK95527.1"/>
    </source>
</evidence>
<dbReference type="AlphaFoldDB" id="A0A158DP38"/>
<sequence>MAKVADVMTRDVQAIAPGDTMRRAAELMDELNVGALPVCDGTRLKGVVTDRDIVVRAVSAGKDASCAVQEVASEPVEWCFESDDIGDAMRRMERLQIRRMPVVNGEKQLAGMLALGDIATWSDGEVASTLGAISTPSVPSRDEPK</sequence>
<dbReference type="SMART" id="SM00116">
    <property type="entry name" value="CBS"/>
    <property type="match status" value="2"/>
</dbReference>
<dbReference type="InterPro" id="IPR051257">
    <property type="entry name" value="Diverse_CBS-Domain"/>
</dbReference>
<dbReference type="InterPro" id="IPR046342">
    <property type="entry name" value="CBS_dom_sf"/>
</dbReference>
<gene>
    <name evidence="4" type="ORF">AWB76_07157</name>
</gene>
<dbReference type="CDD" id="cd04622">
    <property type="entry name" value="CBS_pair_HRP1_like"/>
    <property type="match status" value="1"/>
</dbReference>
<dbReference type="InterPro" id="IPR000644">
    <property type="entry name" value="CBS_dom"/>
</dbReference>
<dbReference type="Pfam" id="PF00571">
    <property type="entry name" value="CBS"/>
    <property type="match status" value="2"/>
</dbReference>